<gene>
    <name evidence="2" type="ordered locus">Aboo_0798</name>
</gene>
<protein>
    <submittedName>
        <fullName evidence="2">RecA-superfamily ATPase implicated in signal transduction-like protein</fullName>
    </submittedName>
</protein>
<dbReference type="GeneID" id="8827748"/>
<dbReference type="AlphaFoldDB" id="B5IAN2"/>
<dbReference type="InterPro" id="IPR027417">
    <property type="entry name" value="P-loop_NTPase"/>
</dbReference>
<proteinExistence type="predicted"/>
<evidence type="ECO:0000259" key="1">
    <source>
        <dbReference type="Pfam" id="PF06745"/>
    </source>
</evidence>
<keyword evidence="3" id="KW-1185">Reference proteome</keyword>
<dbReference type="Proteomes" id="UP000001400">
    <property type="component" value="Chromosome"/>
</dbReference>
<dbReference type="RefSeq" id="WP_008082022.1">
    <property type="nucleotide sequence ID" value="NC_013926.1"/>
</dbReference>
<dbReference type="HOGENOM" id="CLU_023669_2_2_2"/>
<feature type="domain" description="KaiC-like" evidence="1">
    <location>
        <begin position="4"/>
        <end position="182"/>
    </location>
</feature>
<dbReference type="KEGG" id="abi:Aboo_0798"/>
<accession>B5IAN2</accession>
<reference evidence="2" key="1">
    <citation type="submission" date="2010-02" db="EMBL/GenBank/DDBJ databases">
        <title>Complete sequence of Aciduliprofundum boonei T469.</title>
        <authorList>
            <consortium name="US DOE Joint Genome Institute"/>
            <person name="Lucas S."/>
            <person name="Copeland A."/>
            <person name="Lapidus A."/>
            <person name="Cheng J.-F."/>
            <person name="Bruce D."/>
            <person name="Goodwin L."/>
            <person name="Pitluck S."/>
            <person name="Saunders E."/>
            <person name="Detter J.C."/>
            <person name="Han C."/>
            <person name="Tapia R."/>
            <person name="Land M."/>
            <person name="Hauser L."/>
            <person name="Kyrpides N."/>
            <person name="Mikhailova N."/>
            <person name="Flores G."/>
            <person name="Reysenbach A.-L."/>
            <person name="Woyke T."/>
        </authorList>
    </citation>
    <scope>NUCLEOTIDE SEQUENCE</scope>
    <source>
        <strain evidence="2">T469</strain>
    </source>
</reference>
<name>B5IAN2_ACIB4</name>
<dbReference type="OrthoDB" id="27015at2157"/>
<dbReference type="Pfam" id="PF06745">
    <property type="entry name" value="ATPase"/>
    <property type="match status" value="1"/>
</dbReference>
<dbReference type="STRING" id="439481.Aboo_0798"/>
<dbReference type="InterPro" id="IPR051347">
    <property type="entry name" value="Circadian_clock_KaiC-rel"/>
</dbReference>
<dbReference type="SUPFAM" id="SSF52540">
    <property type="entry name" value="P-loop containing nucleoside triphosphate hydrolases"/>
    <property type="match status" value="1"/>
</dbReference>
<sequence length="249" mass="28120">MKVVPLGIKNLDAFLPGIREESLNLIYGPPGSGKTIFAMQYLASGALKGESVLYISLDQPSWMVKENFEDFDILLDEIYIFDAVPVVSSKAEVKPVREVTPIAKPAKMKNAEKSKKLFEADVLSLRATLKNVFDRIKFDRIVVDSITSLRYFYMRGLNPSAAVHAFLNFLEESSNSAVIVTAEDYDNLLPDKPMMDSVMLLNSSNRSFEIVIEKSTVPYTIDKIPLTLTKKGFSVDERFFIKFTRRKVK</sequence>
<dbReference type="InterPro" id="IPR014774">
    <property type="entry name" value="KaiC-like_dom"/>
</dbReference>
<dbReference type="PANTHER" id="PTHR42926">
    <property type="match status" value="1"/>
</dbReference>
<dbReference type="Gene3D" id="3.40.50.300">
    <property type="entry name" value="P-loop containing nucleotide triphosphate hydrolases"/>
    <property type="match status" value="1"/>
</dbReference>
<dbReference type="EMBL" id="CP001941">
    <property type="protein sequence ID" value="ADD08607.1"/>
    <property type="molecule type" value="Genomic_DNA"/>
</dbReference>
<organism evidence="2 3">
    <name type="scientific">Aciduliprofundum boonei (strain DSM 19572 / T469)</name>
    <dbReference type="NCBI Taxonomy" id="439481"/>
    <lineage>
        <taxon>Archaea</taxon>
        <taxon>Methanobacteriati</taxon>
        <taxon>Thermoplasmatota</taxon>
        <taxon>DHVE2 group</taxon>
        <taxon>Candidatus Aciduliprofundum</taxon>
    </lineage>
</organism>
<dbReference type="PANTHER" id="PTHR42926:SF1">
    <property type="entry name" value="CIRCADIAN CLOCK OSCILLATOR PROTEIN KAIC 1"/>
    <property type="match status" value="1"/>
</dbReference>
<dbReference type="eggNOG" id="arCOG01171">
    <property type="taxonomic scope" value="Archaea"/>
</dbReference>
<evidence type="ECO:0000313" key="3">
    <source>
        <dbReference type="Proteomes" id="UP000001400"/>
    </source>
</evidence>
<evidence type="ECO:0000313" key="2">
    <source>
        <dbReference type="EMBL" id="ADD08607.1"/>
    </source>
</evidence>